<name>A0ABS1VT13_9ACTN</name>
<evidence type="ECO:0000313" key="2">
    <source>
        <dbReference type="Proteomes" id="UP000598996"/>
    </source>
</evidence>
<keyword evidence="2" id="KW-1185">Reference proteome</keyword>
<accession>A0ABS1VT13</accession>
<proteinExistence type="predicted"/>
<dbReference type="EMBL" id="JAENHO010000007">
    <property type="protein sequence ID" value="MBL7257612.1"/>
    <property type="molecule type" value="Genomic_DNA"/>
</dbReference>
<reference evidence="1 2" key="1">
    <citation type="submission" date="2021-01" db="EMBL/GenBank/DDBJ databases">
        <title>Actinoplanes sp. nov. LDG1-01 isolated from lichen.</title>
        <authorList>
            <person name="Saeng-In P."/>
            <person name="Phongsopitanun W."/>
            <person name="Kanchanasin P."/>
            <person name="Yuki M."/>
            <person name="Kudo T."/>
            <person name="Ohkuma M."/>
            <person name="Tanasupawat S."/>
        </authorList>
    </citation>
    <scope>NUCLEOTIDE SEQUENCE [LARGE SCALE GENOMIC DNA]</scope>
    <source>
        <strain evidence="1 2">LDG1-01</strain>
    </source>
</reference>
<dbReference type="Proteomes" id="UP000598996">
    <property type="component" value="Unassembled WGS sequence"/>
</dbReference>
<comment type="caution">
    <text evidence="1">The sequence shown here is derived from an EMBL/GenBank/DDBJ whole genome shotgun (WGS) entry which is preliminary data.</text>
</comment>
<dbReference type="RefSeq" id="WP_202994240.1">
    <property type="nucleotide sequence ID" value="NZ_JAENHO010000007.1"/>
</dbReference>
<evidence type="ECO:0000313" key="1">
    <source>
        <dbReference type="EMBL" id="MBL7257612.1"/>
    </source>
</evidence>
<protein>
    <submittedName>
        <fullName evidence="1">Uncharacterized protein</fullName>
    </submittedName>
</protein>
<gene>
    <name evidence="1" type="ORF">JKJ07_25245</name>
</gene>
<organism evidence="1 2">
    <name type="scientific">Paractinoplanes lichenicola</name>
    <dbReference type="NCBI Taxonomy" id="2802976"/>
    <lineage>
        <taxon>Bacteria</taxon>
        <taxon>Bacillati</taxon>
        <taxon>Actinomycetota</taxon>
        <taxon>Actinomycetes</taxon>
        <taxon>Micromonosporales</taxon>
        <taxon>Micromonosporaceae</taxon>
        <taxon>Paractinoplanes</taxon>
    </lineage>
</organism>
<sequence length="181" mass="19571">MPAAIAGDEADVVVSIPDRHAIYRFPQKMLSPSTLTCGSKSIATTDQLTLSFLPPPATRQTLEAPSDKPTVAEWQATLAEDLRRARTTEEGLRELEPSLPPEAMPAADNLAGSLRAARSAIETRRKSPGTLDSEHYIASFRAMYLSDALVAGNELRGACGLARLDFDRHTTWGAARNPTVQ</sequence>